<accession>A0A1G5BC36</accession>
<dbReference type="RefSeq" id="WP_074461408.1">
    <property type="nucleotide sequence ID" value="NZ_FMUR01000004.1"/>
</dbReference>
<sequence length="124" mass="14846">MGLHSRLAEKEHEKREYEQDLAECEESYDFISQKRRIIEEDIYQPDKAFDMTSSGDWYGKLEQDADNFRNDLCSKTSIILSNTSEHLNDLQKVMERLRELIRECEEEIAALEEEIRERERRDNA</sequence>
<name>A0A1G5BC36_9FIRM</name>
<evidence type="ECO:0008006" key="4">
    <source>
        <dbReference type="Google" id="ProtNLM"/>
    </source>
</evidence>
<feature type="coiled-coil region" evidence="1">
    <location>
        <begin position="80"/>
        <end position="121"/>
    </location>
</feature>
<evidence type="ECO:0000256" key="1">
    <source>
        <dbReference type="SAM" id="Coils"/>
    </source>
</evidence>
<dbReference type="AlphaFoldDB" id="A0A1G5BC36"/>
<dbReference type="OrthoDB" id="2007625at2"/>
<reference evidence="3" key="1">
    <citation type="submission" date="2016-10" db="EMBL/GenBank/DDBJ databases">
        <authorList>
            <person name="Varghese N."/>
            <person name="Submissions S."/>
        </authorList>
    </citation>
    <scope>NUCLEOTIDE SEQUENCE [LARGE SCALE GENOMIC DNA]</scope>
    <source>
        <strain evidence="3">XBD2006</strain>
    </source>
</reference>
<protein>
    <recommendedName>
        <fullName evidence="4">DUF5082 domain-containing protein</fullName>
    </recommendedName>
</protein>
<keyword evidence="1" id="KW-0175">Coiled coil</keyword>
<feature type="coiled-coil region" evidence="1">
    <location>
        <begin position="7"/>
        <end position="34"/>
    </location>
</feature>
<keyword evidence="3" id="KW-1185">Reference proteome</keyword>
<evidence type="ECO:0000313" key="2">
    <source>
        <dbReference type="EMBL" id="SCX87724.1"/>
    </source>
</evidence>
<organism evidence="2 3">
    <name type="scientific">Butyrivibrio hungatei</name>
    <dbReference type="NCBI Taxonomy" id="185008"/>
    <lineage>
        <taxon>Bacteria</taxon>
        <taxon>Bacillati</taxon>
        <taxon>Bacillota</taxon>
        <taxon>Clostridia</taxon>
        <taxon>Lachnospirales</taxon>
        <taxon>Lachnospiraceae</taxon>
        <taxon>Butyrivibrio</taxon>
    </lineage>
</organism>
<dbReference type="EMBL" id="FMUR01000004">
    <property type="protein sequence ID" value="SCX87724.1"/>
    <property type="molecule type" value="Genomic_DNA"/>
</dbReference>
<evidence type="ECO:0000313" key="3">
    <source>
        <dbReference type="Proteomes" id="UP000183047"/>
    </source>
</evidence>
<gene>
    <name evidence="2" type="ORF">SAMN02910451_00647</name>
</gene>
<dbReference type="Proteomes" id="UP000183047">
    <property type="component" value="Unassembled WGS sequence"/>
</dbReference>
<proteinExistence type="predicted"/>